<evidence type="ECO:0000256" key="2">
    <source>
        <dbReference type="ARBA" id="ARBA00022617"/>
    </source>
</evidence>
<dbReference type="Proteomes" id="UP000035680">
    <property type="component" value="Unassembled WGS sequence"/>
</dbReference>
<evidence type="ECO:0000256" key="4">
    <source>
        <dbReference type="ARBA" id="ARBA00022723"/>
    </source>
</evidence>
<dbReference type="InterPro" id="IPR012292">
    <property type="entry name" value="Globin/Proto"/>
</dbReference>
<dbReference type="GO" id="GO:0005506">
    <property type="term" value="F:iron ion binding"/>
    <property type="evidence" value="ECO:0007669"/>
    <property type="project" value="InterPro"/>
</dbReference>
<dbReference type="GO" id="GO:0019825">
    <property type="term" value="F:oxygen binding"/>
    <property type="evidence" value="ECO:0007669"/>
    <property type="project" value="InterPro"/>
</dbReference>
<proteinExistence type="inferred from homology"/>
<evidence type="ECO:0000313" key="10">
    <source>
        <dbReference type="WBParaSite" id="SVE_0756100.1"/>
    </source>
</evidence>
<keyword evidence="3 7" id="KW-0561">Oxygen transport</keyword>
<evidence type="ECO:0000256" key="6">
    <source>
        <dbReference type="PIRSR" id="PIRSR002026-1"/>
    </source>
</evidence>
<dbReference type="SUPFAM" id="SSF46458">
    <property type="entry name" value="Globin-like"/>
    <property type="match status" value="1"/>
</dbReference>
<evidence type="ECO:0000256" key="1">
    <source>
        <dbReference type="ARBA" id="ARBA00022448"/>
    </source>
</evidence>
<dbReference type="PROSITE" id="PS01033">
    <property type="entry name" value="GLOBIN"/>
    <property type="match status" value="1"/>
</dbReference>
<dbReference type="InterPro" id="IPR009050">
    <property type="entry name" value="Globin-like_sf"/>
</dbReference>
<feature type="domain" description="Globin" evidence="8">
    <location>
        <begin position="21"/>
        <end position="163"/>
    </location>
</feature>
<protein>
    <submittedName>
        <fullName evidence="10">Globin-like protein (projected from Caenorhabditis elegans ortholog glb-1)</fullName>
    </submittedName>
</protein>
<reference evidence="9" key="1">
    <citation type="submission" date="2014-07" db="EMBL/GenBank/DDBJ databases">
        <authorList>
            <person name="Martin A.A"/>
            <person name="De Silva N."/>
        </authorList>
    </citation>
    <scope>NUCLEOTIDE SEQUENCE</scope>
</reference>
<organism evidence="9 10">
    <name type="scientific">Strongyloides venezuelensis</name>
    <name type="common">Threadworm</name>
    <dbReference type="NCBI Taxonomy" id="75913"/>
    <lineage>
        <taxon>Eukaryota</taxon>
        <taxon>Metazoa</taxon>
        <taxon>Ecdysozoa</taxon>
        <taxon>Nematoda</taxon>
        <taxon>Chromadorea</taxon>
        <taxon>Rhabditida</taxon>
        <taxon>Tylenchina</taxon>
        <taxon>Panagrolaimomorpha</taxon>
        <taxon>Strongyloidoidea</taxon>
        <taxon>Strongyloididae</taxon>
        <taxon>Strongyloides</taxon>
    </lineage>
</organism>
<evidence type="ECO:0000256" key="3">
    <source>
        <dbReference type="ARBA" id="ARBA00022621"/>
    </source>
</evidence>
<comment type="similarity">
    <text evidence="7">Belongs to the globin family.</text>
</comment>
<dbReference type="InterPro" id="IPR012085">
    <property type="entry name" value="Globin_nematode"/>
</dbReference>
<evidence type="ECO:0000256" key="5">
    <source>
        <dbReference type="ARBA" id="ARBA00023004"/>
    </source>
</evidence>
<accession>A0A0K0FFB9</accession>
<keyword evidence="4 6" id="KW-0479">Metal-binding</keyword>
<evidence type="ECO:0000259" key="8">
    <source>
        <dbReference type="PROSITE" id="PS01033"/>
    </source>
</evidence>
<dbReference type="AlphaFoldDB" id="A0A0K0FFB9"/>
<evidence type="ECO:0000256" key="7">
    <source>
        <dbReference type="RuleBase" id="RU000356"/>
    </source>
</evidence>
<sequence length="166" mass="19544">MNVGLEKNCSRNKMDNTEVKKITRKSLEVLRLDDEKAAVPNGKDFYKYMFGHYPQLRTFFKGAENYTPDQVETSERFAKQGIRIMLAMHILATLYDDLPTFKAYVRETINRHRIFKMPEDLWDAFFPVWIEFLETKNAVTPEVKNAWTKLGKTFTDEAHRYIHAGN</sequence>
<dbReference type="InterPro" id="IPR044399">
    <property type="entry name" value="Mb-like_M"/>
</dbReference>
<keyword evidence="1 7" id="KW-0813">Transport</keyword>
<dbReference type="GO" id="GO:0020037">
    <property type="term" value="F:heme binding"/>
    <property type="evidence" value="ECO:0007669"/>
    <property type="project" value="InterPro"/>
</dbReference>
<name>A0A0K0FFB9_STRVS</name>
<dbReference type="GO" id="GO:0005344">
    <property type="term" value="F:oxygen carrier activity"/>
    <property type="evidence" value="ECO:0007669"/>
    <property type="project" value="UniProtKB-KW"/>
</dbReference>
<dbReference type="Pfam" id="PF00042">
    <property type="entry name" value="Globin"/>
    <property type="match status" value="1"/>
</dbReference>
<keyword evidence="5 6" id="KW-0408">Iron</keyword>
<dbReference type="InterPro" id="IPR000971">
    <property type="entry name" value="Globin"/>
</dbReference>
<dbReference type="WBParaSite" id="SVE_0756100.1">
    <property type="protein sequence ID" value="SVE_0756100.1"/>
    <property type="gene ID" value="SVE_0756100"/>
</dbReference>
<dbReference type="PIRSF" id="PIRSF002026">
    <property type="entry name" value="Nematode_globin"/>
    <property type="match status" value="1"/>
</dbReference>
<evidence type="ECO:0000313" key="9">
    <source>
        <dbReference type="Proteomes" id="UP000035680"/>
    </source>
</evidence>
<dbReference type="Gene3D" id="1.10.490.10">
    <property type="entry name" value="Globins"/>
    <property type="match status" value="1"/>
</dbReference>
<feature type="binding site" description="proximal binding residue" evidence="6">
    <location>
        <position position="112"/>
    </location>
    <ligand>
        <name>heme</name>
        <dbReference type="ChEBI" id="CHEBI:30413"/>
    </ligand>
    <ligandPart>
        <name>Fe</name>
        <dbReference type="ChEBI" id="CHEBI:18248"/>
    </ligandPart>
</feature>
<reference evidence="10" key="2">
    <citation type="submission" date="2015-08" db="UniProtKB">
        <authorList>
            <consortium name="WormBaseParasite"/>
        </authorList>
    </citation>
    <scope>IDENTIFICATION</scope>
</reference>
<keyword evidence="2 7" id="KW-0349">Heme</keyword>
<dbReference type="STRING" id="75913.A0A0K0FFB9"/>
<keyword evidence="9" id="KW-1185">Reference proteome</keyword>
<dbReference type="CDD" id="cd01040">
    <property type="entry name" value="Mb-like"/>
    <property type="match status" value="1"/>
</dbReference>